<dbReference type="EMBL" id="QGKY02000190">
    <property type="protein sequence ID" value="KAF2590425.1"/>
    <property type="molecule type" value="Genomic_DNA"/>
</dbReference>
<keyword evidence="1" id="KW-0472">Membrane</keyword>
<evidence type="ECO:0000256" key="1">
    <source>
        <dbReference type="SAM" id="Phobius"/>
    </source>
</evidence>
<sequence>MVDSEDRYSTQKASSVQSTILYDCDAEALSNSIRPNQSYSPTIKWRCRPELVQIHIFRSVEVLLDTPPGSPKNCPEAKGGYVRVQISQSRPVSVFMMKPSDQKDCGLSRGDPKDCGPQSVESSFFWPLCTDIWCYELDPVIGSYYLIIVVVVVVDCLIVGWPDGSGVLQRYENLGGGVYALGVESPDNAGPSSGPITGSCVQMANRGIGDDGRGRIWGEGMDWIGGGLGYRVAAHASGAMRSDTRAATRLVSDWLLIPINSPRPPLISTHPEHFNAVFENSYSADFESAPEEGSVQLKIIRVKISSRYLEVGSWQELANAECLDDIAKLWIVRGLACLDMMMHNGPSYRKKNK</sequence>
<reference evidence="2" key="1">
    <citation type="submission" date="2019-12" db="EMBL/GenBank/DDBJ databases">
        <title>Genome sequencing and annotation of Brassica cretica.</title>
        <authorList>
            <person name="Studholme D.J."/>
            <person name="Sarris P.F."/>
        </authorList>
    </citation>
    <scope>NUCLEOTIDE SEQUENCE</scope>
    <source>
        <strain evidence="2">PFS-102/07</strain>
        <tissue evidence="2">Leaf</tissue>
    </source>
</reference>
<name>A0A8S9K7M7_BRACR</name>
<keyword evidence="1" id="KW-1133">Transmembrane helix</keyword>
<keyword evidence="1" id="KW-0812">Transmembrane</keyword>
<accession>A0A8S9K7M7</accession>
<protein>
    <submittedName>
        <fullName evidence="2">Uncharacterized protein</fullName>
    </submittedName>
</protein>
<dbReference type="AlphaFoldDB" id="A0A8S9K7M7"/>
<gene>
    <name evidence="2" type="ORF">F2Q70_00039171</name>
</gene>
<evidence type="ECO:0000313" key="2">
    <source>
        <dbReference type="EMBL" id="KAF2590425.1"/>
    </source>
</evidence>
<comment type="caution">
    <text evidence="2">The sequence shown here is derived from an EMBL/GenBank/DDBJ whole genome shotgun (WGS) entry which is preliminary data.</text>
</comment>
<proteinExistence type="predicted"/>
<organism evidence="2">
    <name type="scientific">Brassica cretica</name>
    <name type="common">Mustard</name>
    <dbReference type="NCBI Taxonomy" id="69181"/>
    <lineage>
        <taxon>Eukaryota</taxon>
        <taxon>Viridiplantae</taxon>
        <taxon>Streptophyta</taxon>
        <taxon>Embryophyta</taxon>
        <taxon>Tracheophyta</taxon>
        <taxon>Spermatophyta</taxon>
        <taxon>Magnoliopsida</taxon>
        <taxon>eudicotyledons</taxon>
        <taxon>Gunneridae</taxon>
        <taxon>Pentapetalae</taxon>
        <taxon>rosids</taxon>
        <taxon>malvids</taxon>
        <taxon>Brassicales</taxon>
        <taxon>Brassicaceae</taxon>
        <taxon>Brassiceae</taxon>
        <taxon>Brassica</taxon>
    </lineage>
</organism>
<feature type="transmembrane region" description="Helical" evidence="1">
    <location>
        <begin position="142"/>
        <end position="161"/>
    </location>
</feature>